<proteinExistence type="predicted"/>
<dbReference type="AlphaFoldDB" id="A0AAW3V232"/>
<organism evidence="1 2">
    <name type="scientific">Paraburkholderia fungorum</name>
    <dbReference type="NCBI Taxonomy" id="134537"/>
    <lineage>
        <taxon>Bacteria</taxon>
        <taxon>Pseudomonadati</taxon>
        <taxon>Pseudomonadota</taxon>
        <taxon>Betaproteobacteria</taxon>
        <taxon>Burkholderiales</taxon>
        <taxon>Burkholderiaceae</taxon>
        <taxon>Paraburkholderia</taxon>
    </lineage>
</organism>
<evidence type="ECO:0000313" key="1">
    <source>
        <dbReference type="EMBL" id="MBB6203737.1"/>
    </source>
</evidence>
<gene>
    <name evidence="1" type="ORF">GGD69_004624</name>
</gene>
<comment type="caution">
    <text evidence="1">The sequence shown here is derived from an EMBL/GenBank/DDBJ whole genome shotgun (WGS) entry which is preliminary data.</text>
</comment>
<dbReference type="RefSeq" id="WP_183799066.1">
    <property type="nucleotide sequence ID" value="NZ_JACIII010000008.1"/>
</dbReference>
<reference evidence="1 2" key="1">
    <citation type="submission" date="2020-08" db="EMBL/GenBank/DDBJ databases">
        <title>Genomic Encyclopedia of Type Strains, Phase IV (KMG-V): Genome sequencing to study the core and pangenomes of soil and plant-associated prokaryotes.</title>
        <authorList>
            <person name="Whitman W."/>
        </authorList>
    </citation>
    <scope>NUCLEOTIDE SEQUENCE [LARGE SCALE GENOMIC DNA]</scope>
    <source>
        <strain evidence="1 2">SEMIA 4013</strain>
    </source>
</reference>
<name>A0AAW3V232_9BURK</name>
<evidence type="ECO:0000313" key="2">
    <source>
        <dbReference type="Proteomes" id="UP000518681"/>
    </source>
</evidence>
<accession>A0AAW3V232</accession>
<protein>
    <submittedName>
        <fullName evidence="1">Uncharacterized protein</fullName>
    </submittedName>
</protein>
<sequence>MKLSKKSAEQLLLANLYRSMQLAEIMPALHLDIENTKLVSNFAHDNRGALLLFSGAFVAPRSTVILPFSLTFNNREELATGPTQLATICKSKRGQNQIFSFLALIEYLIQIGKINTPLAKFVERITRGCTNTVRLNVCDQYPAFRQKSFDLLPYDAYQELKWAELSDIRAAA</sequence>
<dbReference type="Proteomes" id="UP000518681">
    <property type="component" value="Unassembled WGS sequence"/>
</dbReference>
<dbReference type="EMBL" id="JACIIK010000008">
    <property type="protein sequence ID" value="MBB6203737.1"/>
    <property type="molecule type" value="Genomic_DNA"/>
</dbReference>